<organism evidence="2">
    <name type="scientific">viral metagenome</name>
    <dbReference type="NCBI Taxonomy" id="1070528"/>
    <lineage>
        <taxon>unclassified sequences</taxon>
        <taxon>metagenomes</taxon>
        <taxon>organismal metagenomes</taxon>
    </lineage>
</organism>
<protein>
    <submittedName>
        <fullName evidence="2">Uncharacterized protein</fullName>
    </submittedName>
</protein>
<feature type="compositionally biased region" description="Polar residues" evidence="1">
    <location>
        <begin position="19"/>
        <end position="29"/>
    </location>
</feature>
<proteinExistence type="predicted"/>
<sequence>MRKTVRSKRRRRTRRKTIQNKYNRGNTSKGKLYLSSRNTKKANKSTKKKNHKKLMKLMKGGSTIESYIEEGEIHKGIFDMINSEKTVVRNEDTIPWFEYFLDKICEGIPLESSPSGSIGYYPVVFGKKKDDVDTDTDTVGCMRLGDEFSAEIEEMKVDEYERYKDFFLKGKPYAVTWFRRDDTYTPDMDIDMDIDIQNKNLYLNTVKGYFNSIKEESGDGDMGCCTTAALIYFTFIDITYNLESVFPLASIFIDPSVNGPYINLNEETRLDPSILNTVLNTIKTEFEEDGTDQYCMYIGITVGTDSHYFTLTMTKDKTYIYSKARPEGLFDSTGYLSKGVLCNETIQLLDFLLKIFDKEGKIIDMWGNPEVLSPTEIDFIDSLFISPFKVEKCTGETIGIYRVTHLDPSSTPS</sequence>
<evidence type="ECO:0000313" key="2">
    <source>
        <dbReference type="EMBL" id="QHT36654.1"/>
    </source>
</evidence>
<dbReference type="EMBL" id="MN738786">
    <property type="protein sequence ID" value="QHT36654.1"/>
    <property type="molecule type" value="Genomic_DNA"/>
</dbReference>
<feature type="compositionally biased region" description="Basic residues" evidence="1">
    <location>
        <begin position="1"/>
        <end position="18"/>
    </location>
</feature>
<dbReference type="AlphaFoldDB" id="A0A6C0F679"/>
<feature type="region of interest" description="Disordered" evidence="1">
    <location>
        <begin position="1"/>
        <end position="31"/>
    </location>
</feature>
<accession>A0A6C0F679</accession>
<evidence type="ECO:0000256" key="1">
    <source>
        <dbReference type="SAM" id="MobiDB-lite"/>
    </source>
</evidence>
<reference evidence="2" key="1">
    <citation type="journal article" date="2020" name="Nature">
        <title>Giant virus diversity and host interactions through global metagenomics.</title>
        <authorList>
            <person name="Schulz F."/>
            <person name="Roux S."/>
            <person name="Paez-Espino D."/>
            <person name="Jungbluth S."/>
            <person name="Walsh D.A."/>
            <person name="Denef V.J."/>
            <person name="McMahon K.D."/>
            <person name="Konstantinidis K.T."/>
            <person name="Eloe-Fadrosh E.A."/>
            <person name="Kyrpides N.C."/>
            <person name="Woyke T."/>
        </authorList>
    </citation>
    <scope>NUCLEOTIDE SEQUENCE</scope>
    <source>
        <strain evidence="2">GVMAG-S-ERX555967-130</strain>
    </source>
</reference>
<name>A0A6C0F679_9ZZZZ</name>